<feature type="compositionally biased region" description="Polar residues" evidence="1">
    <location>
        <begin position="313"/>
        <end position="329"/>
    </location>
</feature>
<dbReference type="AlphaFoldDB" id="A0A364N9J6"/>
<feature type="region of interest" description="Disordered" evidence="1">
    <location>
        <begin position="1"/>
        <end position="24"/>
    </location>
</feature>
<feature type="compositionally biased region" description="Polar residues" evidence="1">
    <location>
        <begin position="374"/>
        <end position="386"/>
    </location>
</feature>
<evidence type="ECO:0000313" key="2">
    <source>
        <dbReference type="EMBL" id="RAR13979.1"/>
    </source>
</evidence>
<reference evidence="3" key="1">
    <citation type="submission" date="2018-05" db="EMBL/GenBank/DDBJ databases">
        <title>Draft genome sequence of Stemphylium lycopersici strain CIDEFI 213.</title>
        <authorList>
            <person name="Medina R."/>
            <person name="Franco M.E.E."/>
            <person name="Lucentini C.G."/>
            <person name="Saparrat M.C.N."/>
            <person name="Balatti P.A."/>
        </authorList>
    </citation>
    <scope>NUCLEOTIDE SEQUENCE [LARGE SCALE GENOMIC DNA]</scope>
    <source>
        <strain evidence="3">CIDEFI 213</strain>
    </source>
</reference>
<feature type="region of interest" description="Disordered" evidence="1">
    <location>
        <begin position="278"/>
        <end position="297"/>
    </location>
</feature>
<gene>
    <name evidence="2" type="ORF">DDE83_002711</name>
</gene>
<keyword evidence="3" id="KW-1185">Reference proteome</keyword>
<dbReference type="STRING" id="183478.A0A364N9J6"/>
<comment type="caution">
    <text evidence="2">The sequence shown here is derived from an EMBL/GenBank/DDBJ whole genome shotgun (WGS) entry which is preliminary data.</text>
</comment>
<dbReference type="EMBL" id="QGDH01000028">
    <property type="protein sequence ID" value="RAR13979.1"/>
    <property type="molecule type" value="Genomic_DNA"/>
</dbReference>
<accession>A0A364N9J6</accession>
<evidence type="ECO:0000313" key="3">
    <source>
        <dbReference type="Proteomes" id="UP000249619"/>
    </source>
</evidence>
<feature type="compositionally biased region" description="Polar residues" evidence="1">
    <location>
        <begin position="278"/>
        <end position="288"/>
    </location>
</feature>
<name>A0A364N9J6_STELY</name>
<proteinExistence type="predicted"/>
<feature type="region of interest" description="Disordered" evidence="1">
    <location>
        <begin position="309"/>
        <end position="386"/>
    </location>
</feature>
<organism evidence="2 3">
    <name type="scientific">Stemphylium lycopersici</name>
    <name type="common">Tomato gray leaf spot disease fungus</name>
    <name type="synonym">Thyrospora lycopersici</name>
    <dbReference type="NCBI Taxonomy" id="183478"/>
    <lineage>
        <taxon>Eukaryota</taxon>
        <taxon>Fungi</taxon>
        <taxon>Dikarya</taxon>
        <taxon>Ascomycota</taxon>
        <taxon>Pezizomycotina</taxon>
        <taxon>Dothideomycetes</taxon>
        <taxon>Pleosporomycetidae</taxon>
        <taxon>Pleosporales</taxon>
        <taxon>Pleosporineae</taxon>
        <taxon>Pleosporaceae</taxon>
        <taxon>Stemphylium</taxon>
    </lineage>
</organism>
<evidence type="ECO:0000256" key="1">
    <source>
        <dbReference type="SAM" id="MobiDB-lite"/>
    </source>
</evidence>
<feature type="compositionally biased region" description="Polar residues" evidence="1">
    <location>
        <begin position="340"/>
        <end position="367"/>
    </location>
</feature>
<dbReference type="Proteomes" id="UP000249619">
    <property type="component" value="Unassembled WGS sequence"/>
</dbReference>
<feature type="region of interest" description="Disordered" evidence="1">
    <location>
        <begin position="453"/>
        <end position="516"/>
    </location>
</feature>
<sequence length="754" mass="81111">MANTIGYHHVERSIPRKPQQGRVNNMPPQANIVAAASRIRQLFESKRFAYSIMGGLQMFCLGNEREVSDLHIAYDDRDFSRIRKKLEADRRVQLPEGMNPLVASRILIETGPSYQDIGCTRSATVEVNLLPPGSCGTPPSGMLNDNVVLLSHKVGGMLKTFKGLNMLYLVRTLVQFCNARDLNWNPQQDILFVCQHYGGQIQSVRSQLDQKAIHQNFLHTTFFAGLSSEDQRRCYQILAGQALPQPAATSLPVPHNSHFHSQPNPIVPRARVVSHNSTFAPTTHSSHGFQGPRQLQKDGPFLKHAANVGLPHTNLSSDPQFISESTVSAKDSRSRYRPMSNLNSRRTGSFNPQISSLSTKRAINGPNSHPKALSQPSNTHAMPTNQLDSDTRLRTASHSALITPSTTAKDGQSRPHVDTARAQALYHPRESGNPEGNLVPQRPQNQHHMSMFEMSATPTPPDARQGHGPAQVEPASKPATSRLQIVGPEGVHQLPPPSTKPSPALQPNTIQAPPPPLFELATSSPQDKDIIASLSADIDAAIQTSNNNRLASTPTPVQNSAVRRRPLHPRAVSAPLAMLPVSLIPGYGGGSGPITPPAYGGGGGGGGEGGGGGGASGGGIGYYTTPSEGVNEQAVQVSRYGDAPVSPPLTPAPLAVYKAYQTTSQPQSRSMPASPLPRAARLVPVSCSPPDSTKGVDSQGWCGVEDVEYKCEDILQQVQAEIERSLDAGMLAMEYRAELPEFEDGYGGGYGEVR</sequence>
<protein>
    <submittedName>
        <fullName evidence="2">Uncharacterized protein</fullName>
    </submittedName>
</protein>